<dbReference type="InterPro" id="IPR027417">
    <property type="entry name" value="P-loop_NTPase"/>
</dbReference>
<accession>A0A8K0A4K9</accession>
<evidence type="ECO:0000256" key="5">
    <source>
        <dbReference type="ARBA" id="ARBA00022968"/>
    </source>
</evidence>
<dbReference type="PANTHER" id="PTHR12129">
    <property type="entry name" value="HEPARAN SULFATE 2-O-SULFOTRANSFERASE"/>
    <property type="match status" value="1"/>
</dbReference>
<proteinExistence type="inferred from homology"/>
<evidence type="ECO:0000256" key="2">
    <source>
        <dbReference type="ARBA" id="ARBA00010569"/>
    </source>
</evidence>
<dbReference type="Pfam" id="PF03567">
    <property type="entry name" value="Sulfotransfer_2"/>
    <property type="match status" value="2"/>
</dbReference>
<dbReference type="AlphaFoldDB" id="A0A8K0A4K9"/>
<sequence>MKAAAVVVPFTALCLCVGVWTTGLFNACYKEVVDERLPAPKQNWTKREEPERHRDDLRVWARPKHNYSHVGKVFYNRLPKCGSRAMKVLIAQLEEKNQFKFFTDKNLHAKALHGEPLLRFAQMIDKLPRPSIYEKHTYFIDFPLLDAEQPIYINLVRDPIERRVSAYYFLRYGRYGNDFAPILKLRRTEEQRNQTFDYCVVNNLKECSATEPNSFILTQYFCGQSTICTKPSQAAVEVAKENIRRHYAVVGVLEEFSSFLKVLEVVMPQFFRGASSEWKQIGSVYKENQAPIQTWVGHVQDQKPLTTQSGSNHSYPKVFYNRLPKCGSTSVKMLIRELKKRNGFKFFEDKDYEIQVLRGRNLRQFAQMVDRLPTPSIYDKHIFYVDFHQFGLQQPMYINLVRDPLEQRISDYYYMRFGRLGDNQTAQQRQRRTDEERAQTFDECVFNNLWECNASGAKGFLMTQFFCGQHSICMEPSQMAVERAKENIRRHYAVVGVLEEFSSFLKVLEVVMPQFFRGAQDTWREIESQQMEHQKTAKKIPPSGKARDIMRQRLHLDYQVYDFIKERFHMQKTQLGIKD</sequence>
<gene>
    <name evidence="10" type="primary">UST</name>
    <name evidence="10" type="ORF">BLAG_LOCUS21044</name>
</gene>
<evidence type="ECO:0000256" key="4">
    <source>
        <dbReference type="ARBA" id="ARBA00022692"/>
    </source>
</evidence>
<evidence type="ECO:0000256" key="9">
    <source>
        <dbReference type="ARBA" id="ARBA00023180"/>
    </source>
</evidence>
<keyword evidence="7" id="KW-0333">Golgi apparatus</keyword>
<keyword evidence="6" id="KW-1133">Transmembrane helix</keyword>
<dbReference type="SUPFAM" id="SSF52540">
    <property type="entry name" value="P-loop containing nucleoside triphosphate hydrolases"/>
    <property type="match status" value="2"/>
</dbReference>
<reference evidence="10" key="1">
    <citation type="submission" date="2022-01" db="EMBL/GenBank/DDBJ databases">
        <authorList>
            <person name="Braso-Vives M."/>
        </authorList>
    </citation>
    <scope>NUCLEOTIDE SEQUENCE</scope>
</reference>
<evidence type="ECO:0000313" key="11">
    <source>
        <dbReference type="Proteomes" id="UP000838412"/>
    </source>
</evidence>
<keyword evidence="3" id="KW-0808">Transferase</keyword>
<name>A0A8K0A4K9_BRALA</name>
<dbReference type="OrthoDB" id="10019582at2759"/>
<comment type="similarity">
    <text evidence="2">Belongs to the sulfotransferase 3 family.</text>
</comment>
<evidence type="ECO:0000256" key="7">
    <source>
        <dbReference type="ARBA" id="ARBA00023034"/>
    </source>
</evidence>
<keyword evidence="5" id="KW-0735">Signal-anchor</keyword>
<dbReference type="Gene3D" id="3.40.50.300">
    <property type="entry name" value="P-loop containing nucleotide triphosphate hydrolases"/>
    <property type="match status" value="2"/>
</dbReference>
<evidence type="ECO:0000256" key="8">
    <source>
        <dbReference type="ARBA" id="ARBA00023136"/>
    </source>
</evidence>
<dbReference type="PANTHER" id="PTHR12129:SF15">
    <property type="entry name" value="URONYL 2-SULFOTRANSFERASE"/>
    <property type="match status" value="1"/>
</dbReference>
<dbReference type="EMBL" id="OV696691">
    <property type="protein sequence ID" value="CAH1267882.1"/>
    <property type="molecule type" value="Genomic_DNA"/>
</dbReference>
<dbReference type="InterPro" id="IPR005331">
    <property type="entry name" value="Sulfotransferase"/>
</dbReference>
<protein>
    <submittedName>
        <fullName evidence="10">UST protein</fullName>
    </submittedName>
</protein>
<evidence type="ECO:0000256" key="1">
    <source>
        <dbReference type="ARBA" id="ARBA00004323"/>
    </source>
</evidence>
<dbReference type="InterPro" id="IPR007734">
    <property type="entry name" value="Heparan_SO4_2-O-STrfase"/>
</dbReference>
<dbReference type="Proteomes" id="UP000838412">
    <property type="component" value="Chromosome 6"/>
</dbReference>
<evidence type="ECO:0000256" key="6">
    <source>
        <dbReference type="ARBA" id="ARBA00022989"/>
    </source>
</evidence>
<keyword evidence="4" id="KW-0812">Transmembrane</keyword>
<evidence type="ECO:0000313" key="10">
    <source>
        <dbReference type="EMBL" id="CAH1267882.1"/>
    </source>
</evidence>
<evidence type="ECO:0000256" key="3">
    <source>
        <dbReference type="ARBA" id="ARBA00022679"/>
    </source>
</evidence>
<keyword evidence="11" id="KW-1185">Reference proteome</keyword>
<keyword evidence="9" id="KW-0325">Glycoprotein</keyword>
<dbReference type="GO" id="GO:0008146">
    <property type="term" value="F:sulfotransferase activity"/>
    <property type="evidence" value="ECO:0007669"/>
    <property type="project" value="InterPro"/>
</dbReference>
<keyword evidence="8" id="KW-0472">Membrane</keyword>
<dbReference type="FunFam" id="3.40.50.300:FF:004703">
    <property type="entry name" value="Uncharacterized protein"/>
    <property type="match status" value="1"/>
</dbReference>
<dbReference type="GO" id="GO:0000139">
    <property type="term" value="C:Golgi membrane"/>
    <property type="evidence" value="ECO:0007669"/>
    <property type="project" value="UniProtKB-SubCell"/>
</dbReference>
<comment type="subcellular location">
    <subcellularLocation>
        <location evidence="1">Golgi apparatus membrane</location>
        <topology evidence="1">Single-pass type II membrane protein</topology>
    </subcellularLocation>
</comment>
<organism evidence="10 11">
    <name type="scientific">Branchiostoma lanceolatum</name>
    <name type="common">Common lancelet</name>
    <name type="synonym">Amphioxus lanceolatum</name>
    <dbReference type="NCBI Taxonomy" id="7740"/>
    <lineage>
        <taxon>Eukaryota</taxon>
        <taxon>Metazoa</taxon>
        <taxon>Chordata</taxon>
        <taxon>Cephalochordata</taxon>
        <taxon>Leptocardii</taxon>
        <taxon>Amphioxiformes</taxon>
        <taxon>Branchiostomatidae</taxon>
        <taxon>Branchiostoma</taxon>
    </lineage>
</organism>